<protein>
    <submittedName>
        <fullName evidence="1">Uncharacterized protein</fullName>
    </submittedName>
</protein>
<dbReference type="EMBL" id="AVOT02115110">
    <property type="protein sequence ID" value="MBW0583435.1"/>
    <property type="molecule type" value="Genomic_DNA"/>
</dbReference>
<evidence type="ECO:0000313" key="1">
    <source>
        <dbReference type="EMBL" id="MBW0583435.1"/>
    </source>
</evidence>
<keyword evidence="2" id="KW-1185">Reference proteome</keyword>
<comment type="caution">
    <text evidence="1">The sequence shown here is derived from an EMBL/GenBank/DDBJ whole genome shotgun (WGS) entry which is preliminary data.</text>
</comment>
<gene>
    <name evidence="1" type="ORF">O181_123150</name>
</gene>
<dbReference type="AlphaFoldDB" id="A0A9Q3KQL6"/>
<accession>A0A9Q3KQL6</accession>
<name>A0A9Q3KQL6_9BASI</name>
<evidence type="ECO:0000313" key="2">
    <source>
        <dbReference type="Proteomes" id="UP000765509"/>
    </source>
</evidence>
<reference evidence="1" key="1">
    <citation type="submission" date="2021-03" db="EMBL/GenBank/DDBJ databases">
        <title>Draft genome sequence of rust myrtle Austropuccinia psidii MF-1, a brazilian biotype.</title>
        <authorList>
            <person name="Quecine M.C."/>
            <person name="Pachon D.M.R."/>
            <person name="Bonatelli M.L."/>
            <person name="Correr F.H."/>
            <person name="Franceschini L.M."/>
            <person name="Leite T.F."/>
            <person name="Margarido G.R.A."/>
            <person name="Almeida C.A."/>
            <person name="Ferrarezi J.A."/>
            <person name="Labate C.A."/>
        </authorList>
    </citation>
    <scope>NUCLEOTIDE SEQUENCE</scope>
    <source>
        <strain evidence="1">MF-1</strain>
    </source>
</reference>
<organism evidence="1 2">
    <name type="scientific">Austropuccinia psidii MF-1</name>
    <dbReference type="NCBI Taxonomy" id="1389203"/>
    <lineage>
        <taxon>Eukaryota</taxon>
        <taxon>Fungi</taxon>
        <taxon>Dikarya</taxon>
        <taxon>Basidiomycota</taxon>
        <taxon>Pucciniomycotina</taxon>
        <taxon>Pucciniomycetes</taxon>
        <taxon>Pucciniales</taxon>
        <taxon>Sphaerophragmiaceae</taxon>
        <taxon>Austropuccinia</taxon>
    </lineage>
</organism>
<proteinExistence type="predicted"/>
<sequence>MPSNKSGARYNPSRSCQKCYSCDYGRSQSVTEGQGSVNGFQTDKLCHFEADNTIFPSNRADNATRSLSEHIKSHPEGLNQCIAAQRVPDPCRYVEKLHKFLPYYEKIPGPSQNLQVTKWMASIDEKKHYAFIRRMGEKTLHHPRKFRKQPQ</sequence>
<dbReference type="Proteomes" id="UP000765509">
    <property type="component" value="Unassembled WGS sequence"/>
</dbReference>